<dbReference type="InterPro" id="IPR003660">
    <property type="entry name" value="HAMP_dom"/>
</dbReference>
<dbReference type="EMBL" id="LJYW01000001">
    <property type="protein sequence ID" value="KPL54546.1"/>
    <property type="molecule type" value="Genomic_DNA"/>
</dbReference>
<dbReference type="SMART" id="SM00304">
    <property type="entry name" value="HAMP"/>
    <property type="match status" value="1"/>
</dbReference>
<dbReference type="AlphaFoldDB" id="A0A0P6VU72"/>
<evidence type="ECO:0000256" key="9">
    <source>
        <dbReference type="ARBA" id="ARBA00023012"/>
    </source>
</evidence>
<accession>A0A0P6VU72</accession>
<evidence type="ECO:0000256" key="10">
    <source>
        <dbReference type="ARBA" id="ARBA00023136"/>
    </source>
</evidence>
<proteinExistence type="predicted"/>
<dbReference type="Gene3D" id="1.10.287.130">
    <property type="match status" value="1"/>
</dbReference>
<dbReference type="CDD" id="cd00082">
    <property type="entry name" value="HisKA"/>
    <property type="match status" value="1"/>
</dbReference>
<comment type="catalytic activity">
    <reaction evidence="1">
        <text>ATP + protein L-histidine = ADP + protein N-phospho-L-histidine.</text>
        <dbReference type="EC" id="2.7.13.3"/>
    </reaction>
</comment>
<feature type="domain" description="HAMP" evidence="13">
    <location>
        <begin position="186"/>
        <end position="239"/>
    </location>
</feature>
<evidence type="ECO:0000256" key="5">
    <source>
        <dbReference type="ARBA" id="ARBA00022679"/>
    </source>
</evidence>
<dbReference type="GO" id="GO:0005886">
    <property type="term" value="C:plasma membrane"/>
    <property type="evidence" value="ECO:0007669"/>
    <property type="project" value="TreeGrafter"/>
</dbReference>
<dbReference type="EC" id="2.7.13.3" evidence="3"/>
<organism evidence="14 15">
    <name type="scientific">Prosthecodimorpha hirschii</name>
    <dbReference type="NCBI Taxonomy" id="665126"/>
    <lineage>
        <taxon>Bacteria</taxon>
        <taxon>Pseudomonadati</taxon>
        <taxon>Pseudomonadota</taxon>
        <taxon>Alphaproteobacteria</taxon>
        <taxon>Hyphomicrobiales</taxon>
        <taxon>Ancalomicrobiaceae</taxon>
        <taxon>Prosthecodimorpha</taxon>
    </lineage>
</organism>
<evidence type="ECO:0000256" key="6">
    <source>
        <dbReference type="ARBA" id="ARBA00022692"/>
    </source>
</evidence>
<dbReference type="Gene3D" id="3.30.565.10">
    <property type="entry name" value="Histidine kinase-like ATPase, C-terminal domain"/>
    <property type="match status" value="1"/>
</dbReference>
<evidence type="ECO:0000313" key="14">
    <source>
        <dbReference type="EMBL" id="KPL54546.1"/>
    </source>
</evidence>
<dbReference type="RefSeq" id="WP_054360713.1">
    <property type="nucleotide sequence ID" value="NZ_LJYW01000001.1"/>
</dbReference>
<reference evidence="14 15" key="2">
    <citation type="submission" date="2015-10" db="EMBL/GenBank/DDBJ databases">
        <title>Draft Genome Sequence of Prosthecomicrobium hirschii ATCC 27832.</title>
        <authorList>
            <person name="Daniel J."/>
            <person name="Givan S.A."/>
            <person name="Brun Y.V."/>
            <person name="Brown P.J."/>
        </authorList>
    </citation>
    <scope>NUCLEOTIDE SEQUENCE [LARGE SCALE GENOMIC DNA]</scope>
    <source>
        <strain evidence="14 15">16</strain>
    </source>
</reference>
<dbReference type="InterPro" id="IPR005467">
    <property type="entry name" value="His_kinase_dom"/>
</dbReference>
<evidence type="ECO:0000256" key="3">
    <source>
        <dbReference type="ARBA" id="ARBA00012438"/>
    </source>
</evidence>
<dbReference type="InterPro" id="IPR036097">
    <property type="entry name" value="HisK_dim/P_sf"/>
</dbReference>
<evidence type="ECO:0000256" key="2">
    <source>
        <dbReference type="ARBA" id="ARBA00004370"/>
    </source>
</evidence>
<dbReference type="PANTHER" id="PTHR45436">
    <property type="entry name" value="SENSOR HISTIDINE KINASE YKOH"/>
    <property type="match status" value="1"/>
</dbReference>
<keyword evidence="7" id="KW-0418">Kinase</keyword>
<dbReference type="CDD" id="cd06225">
    <property type="entry name" value="HAMP"/>
    <property type="match status" value="1"/>
</dbReference>
<dbReference type="SUPFAM" id="SSF47384">
    <property type="entry name" value="Homodimeric domain of signal transducing histidine kinase"/>
    <property type="match status" value="1"/>
</dbReference>
<dbReference type="InterPro" id="IPR050428">
    <property type="entry name" value="TCS_sensor_his_kinase"/>
</dbReference>
<gene>
    <name evidence="14" type="ORF">ABB55_21885</name>
</gene>
<evidence type="ECO:0000256" key="8">
    <source>
        <dbReference type="ARBA" id="ARBA00022989"/>
    </source>
</evidence>
<evidence type="ECO:0000256" key="7">
    <source>
        <dbReference type="ARBA" id="ARBA00022777"/>
    </source>
</evidence>
<dbReference type="InterPro" id="IPR003594">
    <property type="entry name" value="HATPase_dom"/>
</dbReference>
<keyword evidence="15" id="KW-1185">Reference proteome</keyword>
<keyword evidence="8 11" id="KW-1133">Transmembrane helix</keyword>
<protein>
    <recommendedName>
        <fullName evidence="3">histidine kinase</fullName>
        <ecNumber evidence="3">2.7.13.3</ecNumber>
    </recommendedName>
</protein>
<dbReference type="InterPro" id="IPR036890">
    <property type="entry name" value="HATPase_C_sf"/>
</dbReference>
<dbReference type="InterPro" id="IPR003661">
    <property type="entry name" value="HisK_dim/P_dom"/>
</dbReference>
<dbReference type="GO" id="GO:0000155">
    <property type="term" value="F:phosphorelay sensor kinase activity"/>
    <property type="evidence" value="ECO:0007669"/>
    <property type="project" value="InterPro"/>
</dbReference>
<name>A0A0P6VU72_9HYPH</name>
<feature type="transmembrane region" description="Helical" evidence="11">
    <location>
        <begin position="165"/>
        <end position="184"/>
    </location>
</feature>
<reference evidence="14 15" key="1">
    <citation type="submission" date="2015-09" db="EMBL/GenBank/DDBJ databases">
        <authorList>
            <person name="Jackson K.R."/>
            <person name="Lunt B.L."/>
            <person name="Fisher J.N.B."/>
            <person name="Gardner A.V."/>
            <person name="Bailey M.E."/>
            <person name="Deus L.M."/>
            <person name="Earl A.S."/>
            <person name="Gibby P.D."/>
            <person name="Hartmann K.A."/>
            <person name="Liu J.E."/>
            <person name="Manci A.M."/>
            <person name="Nielsen D.A."/>
            <person name="Solomon M.B."/>
            <person name="Breakwell D.P."/>
            <person name="Burnett S.H."/>
            <person name="Grose J.H."/>
        </authorList>
    </citation>
    <scope>NUCLEOTIDE SEQUENCE [LARGE SCALE GENOMIC DNA]</scope>
    <source>
        <strain evidence="14 15">16</strain>
    </source>
</reference>
<sequence>MVSALGRFLRTTAFRLTLVYLVVFSIVTVFLIGYVTRTTNELLTRQLREAIDQEVAELDEQYQAGGLRRLLTAIDQKSRAPGAGLYLLADFSGNPVVGNIADIPPAILDDAAETAHPIRYARFDGDRKQNHVALVRVLQFDGGFRALVGRDIGERDRFRDLFGRSFRVVMGVMVVLALVTWWFVSRRVLRRIDQVTATSARIVAGDLTDRLPVTGSGDEFDRLALAVNDMLGRIDDLMKGLKEVSDNIAHDLKTPLTRMRNRVDEALGGEPDPARYRSALEATIEESDALIRTFNALLMIARVESGGQPAETATVDLAGIAREVAEFYEPVAEEDGVRIEVDAELAAPVLGSRELIAQALGNLIDNALKYGRVEGRAAVIRVAVARDGASAVATVADNGTGVAEGERERVLSRFVRLEASRSKPGSGLGLSLVAAVMRHHRGSMVLGDAGPGLKVDLHFPAVEGPISNKG</sequence>
<dbReference type="SMART" id="SM00388">
    <property type="entry name" value="HisKA"/>
    <property type="match status" value="1"/>
</dbReference>
<keyword evidence="5" id="KW-0808">Transferase</keyword>
<dbReference type="Gene3D" id="6.10.340.10">
    <property type="match status" value="1"/>
</dbReference>
<dbReference type="Pfam" id="PF00672">
    <property type="entry name" value="HAMP"/>
    <property type="match status" value="1"/>
</dbReference>
<keyword evidence="10 11" id="KW-0472">Membrane</keyword>
<dbReference type="SMART" id="SM00387">
    <property type="entry name" value="HATPase_c"/>
    <property type="match status" value="1"/>
</dbReference>
<comment type="caution">
    <text evidence="14">The sequence shown here is derived from an EMBL/GenBank/DDBJ whole genome shotgun (WGS) entry which is preliminary data.</text>
</comment>
<dbReference type="PRINTS" id="PR00344">
    <property type="entry name" value="BCTRLSENSOR"/>
</dbReference>
<dbReference type="STRING" id="665126.ABB55_21885"/>
<dbReference type="Proteomes" id="UP000048984">
    <property type="component" value="Unassembled WGS sequence"/>
</dbReference>
<dbReference type="InterPro" id="IPR004358">
    <property type="entry name" value="Sig_transdc_His_kin-like_C"/>
</dbReference>
<evidence type="ECO:0000256" key="1">
    <source>
        <dbReference type="ARBA" id="ARBA00000085"/>
    </source>
</evidence>
<evidence type="ECO:0000256" key="4">
    <source>
        <dbReference type="ARBA" id="ARBA00022553"/>
    </source>
</evidence>
<keyword evidence="9" id="KW-0902">Two-component regulatory system</keyword>
<feature type="transmembrane region" description="Helical" evidence="11">
    <location>
        <begin position="12"/>
        <end position="35"/>
    </location>
</feature>
<comment type="subcellular location">
    <subcellularLocation>
        <location evidence="2">Membrane</location>
    </subcellularLocation>
</comment>
<evidence type="ECO:0000313" key="15">
    <source>
        <dbReference type="Proteomes" id="UP000048984"/>
    </source>
</evidence>
<dbReference type="SUPFAM" id="SSF158472">
    <property type="entry name" value="HAMP domain-like"/>
    <property type="match status" value="1"/>
</dbReference>
<keyword evidence="6 11" id="KW-0812">Transmembrane</keyword>
<dbReference type="PANTHER" id="PTHR45436:SF8">
    <property type="entry name" value="HISTIDINE KINASE"/>
    <property type="match status" value="1"/>
</dbReference>
<dbReference type="SUPFAM" id="SSF55874">
    <property type="entry name" value="ATPase domain of HSP90 chaperone/DNA topoisomerase II/histidine kinase"/>
    <property type="match status" value="1"/>
</dbReference>
<dbReference type="PROSITE" id="PS50885">
    <property type="entry name" value="HAMP"/>
    <property type="match status" value="1"/>
</dbReference>
<dbReference type="Pfam" id="PF00512">
    <property type="entry name" value="HisKA"/>
    <property type="match status" value="1"/>
</dbReference>
<evidence type="ECO:0000259" key="12">
    <source>
        <dbReference type="PROSITE" id="PS50109"/>
    </source>
</evidence>
<dbReference type="Pfam" id="PF02518">
    <property type="entry name" value="HATPase_c"/>
    <property type="match status" value="1"/>
</dbReference>
<dbReference type="PROSITE" id="PS50109">
    <property type="entry name" value="HIS_KIN"/>
    <property type="match status" value="1"/>
</dbReference>
<keyword evidence="4" id="KW-0597">Phosphoprotein</keyword>
<evidence type="ECO:0000259" key="13">
    <source>
        <dbReference type="PROSITE" id="PS50885"/>
    </source>
</evidence>
<evidence type="ECO:0000256" key="11">
    <source>
        <dbReference type="SAM" id="Phobius"/>
    </source>
</evidence>
<feature type="domain" description="Histidine kinase" evidence="12">
    <location>
        <begin position="247"/>
        <end position="463"/>
    </location>
</feature>